<organism evidence="1">
    <name type="scientific">bioreactor metagenome</name>
    <dbReference type="NCBI Taxonomy" id="1076179"/>
    <lineage>
        <taxon>unclassified sequences</taxon>
        <taxon>metagenomes</taxon>
        <taxon>ecological metagenomes</taxon>
    </lineage>
</organism>
<gene>
    <name evidence="1" type="ORF">SDC9_105518</name>
</gene>
<dbReference type="EMBL" id="VSSQ01016901">
    <property type="protein sequence ID" value="MPM58685.1"/>
    <property type="molecule type" value="Genomic_DNA"/>
</dbReference>
<proteinExistence type="predicted"/>
<accession>A0A645AZP0</accession>
<name>A0A645AZP0_9ZZZZ</name>
<reference evidence="1" key="1">
    <citation type="submission" date="2019-08" db="EMBL/GenBank/DDBJ databases">
        <authorList>
            <person name="Kucharzyk K."/>
            <person name="Murdoch R.W."/>
            <person name="Higgins S."/>
            <person name="Loffler F."/>
        </authorList>
    </citation>
    <scope>NUCLEOTIDE SEQUENCE</scope>
</reference>
<dbReference type="AlphaFoldDB" id="A0A645AZP0"/>
<comment type="caution">
    <text evidence="1">The sequence shown here is derived from an EMBL/GenBank/DDBJ whole genome shotgun (WGS) entry which is preliminary data.</text>
</comment>
<evidence type="ECO:0000313" key="1">
    <source>
        <dbReference type="EMBL" id="MPM58685.1"/>
    </source>
</evidence>
<sequence length="75" mass="8568">MKLKEVKQHIDNFFDNITAEKLYEISVLKYGFSEITVDLENNYFETGKVSYYSSTAESVFNNKKSKADCNIALAA</sequence>
<protein>
    <submittedName>
        <fullName evidence="1">Uncharacterized protein</fullName>
    </submittedName>
</protein>